<proteinExistence type="predicted"/>
<sequence>MQHLVSSIRKAYVDNIQAEDKQIEEDIADAPEASGDHSPETLQRIEELQRKAANAEARAEDLHAAVREEVRRHEETRPHQALYKNQRLNSIQANEKQVNNSSSYTFESK</sequence>
<evidence type="ECO:0000313" key="3">
    <source>
        <dbReference type="Proteomes" id="UP000028837"/>
    </source>
</evidence>
<evidence type="ECO:0000313" key="2">
    <source>
        <dbReference type="EMBL" id="KFG37047.1"/>
    </source>
</evidence>
<feature type="region of interest" description="Disordered" evidence="1">
    <location>
        <begin position="69"/>
        <end position="109"/>
    </location>
</feature>
<organism evidence="2 3">
    <name type="scientific">Toxoplasma gondii GAB2-2007-GAL-DOM2</name>
    <dbReference type="NCBI Taxonomy" id="1130820"/>
    <lineage>
        <taxon>Eukaryota</taxon>
        <taxon>Sar</taxon>
        <taxon>Alveolata</taxon>
        <taxon>Apicomplexa</taxon>
        <taxon>Conoidasida</taxon>
        <taxon>Coccidia</taxon>
        <taxon>Eucoccidiorida</taxon>
        <taxon>Eimeriorina</taxon>
        <taxon>Sarcocystidae</taxon>
        <taxon>Toxoplasma</taxon>
    </lineage>
</organism>
<dbReference type="AlphaFoldDB" id="A0A086JY29"/>
<gene>
    <name evidence="2" type="ORF">TGDOM2_314715</name>
</gene>
<reference evidence="2 3" key="1">
    <citation type="submission" date="2014-02" db="EMBL/GenBank/DDBJ databases">
        <authorList>
            <person name="Sibley D."/>
            <person name="Venepally P."/>
            <person name="Karamycheva S."/>
            <person name="Hadjithomas M."/>
            <person name="Khan A."/>
            <person name="Brunk B."/>
            <person name="Roos D."/>
            <person name="Caler E."/>
            <person name="Lorenzi H."/>
        </authorList>
    </citation>
    <scope>NUCLEOTIDE SEQUENCE [LARGE SCALE GENOMIC DNA]</scope>
    <source>
        <strain evidence="2 3">GAB2-2007-GAL-DOM2</strain>
    </source>
</reference>
<name>A0A086JY29_TOXGO</name>
<comment type="caution">
    <text evidence="2">The sequence shown here is derived from an EMBL/GenBank/DDBJ whole genome shotgun (WGS) entry which is preliminary data.</text>
</comment>
<dbReference type="EMBL" id="AHZU02001049">
    <property type="protein sequence ID" value="KFG37047.1"/>
    <property type="molecule type" value="Genomic_DNA"/>
</dbReference>
<evidence type="ECO:0000256" key="1">
    <source>
        <dbReference type="SAM" id="MobiDB-lite"/>
    </source>
</evidence>
<dbReference type="Proteomes" id="UP000028837">
    <property type="component" value="Unassembled WGS sequence"/>
</dbReference>
<accession>A0A086JY29</accession>
<feature type="compositionally biased region" description="Basic and acidic residues" evidence="1">
    <location>
        <begin position="69"/>
        <end position="78"/>
    </location>
</feature>
<dbReference type="VEuPathDB" id="ToxoDB:TGDOM2_314715"/>
<feature type="compositionally biased region" description="Polar residues" evidence="1">
    <location>
        <begin position="86"/>
        <end position="109"/>
    </location>
</feature>
<dbReference type="OrthoDB" id="10356455at2759"/>
<protein>
    <submittedName>
        <fullName evidence="2">Uncharacterized protein</fullName>
    </submittedName>
</protein>